<gene>
    <name evidence="14" type="ORF">Asulf_02249</name>
</gene>
<keyword evidence="10" id="KW-0408">Iron</keyword>
<dbReference type="HOGENOM" id="CLU_1223144_0_0_2"/>
<dbReference type="PANTHER" id="PTHR30485">
    <property type="entry name" value="NI/FE-HYDROGENASE 1 B-TYPE CYTOCHROME SUBUNIT"/>
    <property type="match status" value="1"/>
</dbReference>
<comment type="subcellular location">
    <subcellularLocation>
        <location evidence="1">Cell membrane</location>
        <topology evidence="1">Multi-pass membrane protein</topology>
    </subcellularLocation>
</comment>
<name>N0BIP8_9EURY</name>
<organism evidence="14 15">
    <name type="scientific">Archaeoglobus sulfaticallidus PM70-1</name>
    <dbReference type="NCBI Taxonomy" id="387631"/>
    <lineage>
        <taxon>Archaea</taxon>
        <taxon>Methanobacteriati</taxon>
        <taxon>Methanobacteriota</taxon>
        <taxon>Archaeoglobi</taxon>
        <taxon>Archaeoglobales</taxon>
        <taxon>Archaeoglobaceae</taxon>
        <taxon>Archaeoglobus</taxon>
    </lineage>
</organism>
<dbReference type="Proteomes" id="UP000013307">
    <property type="component" value="Chromosome"/>
</dbReference>
<dbReference type="GO" id="GO:0022904">
    <property type="term" value="P:respiratory electron transport chain"/>
    <property type="evidence" value="ECO:0007669"/>
    <property type="project" value="InterPro"/>
</dbReference>
<dbReference type="eggNOG" id="arCOG02478">
    <property type="taxonomic scope" value="Archaea"/>
</dbReference>
<accession>N0BIP8</accession>
<evidence type="ECO:0000313" key="15">
    <source>
        <dbReference type="Proteomes" id="UP000013307"/>
    </source>
</evidence>
<dbReference type="SUPFAM" id="SSF81342">
    <property type="entry name" value="Transmembrane di-heme cytochromes"/>
    <property type="match status" value="1"/>
</dbReference>
<dbReference type="GO" id="GO:0020037">
    <property type="term" value="F:heme binding"/>
    <property type="evidence" value="ECO:0007669"/>
    <property type="project" value="TreeGrafter"/>
</dbReference>
<keyword evidence="3" id="KW-0813">Transport</keyword>
<dbReference type="AlphaFoldDB" id="N0BIP8"/>
<evidence type="ECO:0000256" key="6">
    <source>
        <dbReference type="ARBA" id="ARBA00022692"/>
    </source>
</evidence>
<evidence type="ECO:0000256" key="10">
    <source>
        <dbReference type="ARBA" id="ARBA00023004"/>
    </source>
</evidence>
<keyword evidence="6 12" id="KW-0812">Transmembrane</keyword>
<keyword evidence="9 12" id="KW-1133">Transmembrane helix</keyword>
<feature type="transmembrane region" description="Helical" evidence="12">
    <location>
        <begin position="179"/>
        <end position="201"/>
    </location>
</feature>
<evidence type="ECO:0000256" key="3">
    <source>
        <dbReference type="ARBA" id="ARBA00022448"/>
    </source>
</evidence>
<dbReference type="GO" id="GO:0005886">
    <property type="term" value="C:plasma membrane"/>
    <property type="evidence" value="ECO:0007669"/>
    <property type="project" value="UniProtKB-SubCell"/>
</dbReference>
<evidence type="ECO:0000259" key="13">
    <source>
        <dbReference type="Pfam" id="PF01292"/>
    </source>
</evidence>
<dbReference type="Pfam" id="PF01292">
    <property type="entry name" value="Ni_hydr_CYTB"/>
    <property type="match status" value="1"/>
</dbReference>
<feature type="transmembrane region" description="Helical" evidence="12">
    <location>
        <begin position="152"/>
        <end position="173"/>
    </location>
</feature>
<dbReference type="STRING" id="387631.Asulf_02249"/>
<evidence type="ECO:0000256" key="9">
    <source>
        <dbReference type="ARBA" id="ARBA00022989"/>
    </source>
</evidence>
<dbReference type="RefSeq" id="WP_015591798.1">
    <property type="nucleotide sequence ID" value="NC_021169.1"/>
</dbReference>
<evidence type="ECO:0000256" key="12">
    <source>
        <dbReference type="SAM" id="Phobius"/>
    </source>
</evidence>
<keyword evidence="7" id="KW-0479">Metal-binding</keyword>
<dbReference type="OrthoDB" id="49995at2157"/>
<dbReference type="InterPro" id="IPR011577">
    <property type="entry name" value="Cyt_b561_bac/Ni-Hgenase"/>
</dbReference>
<dbReference type="GO" id="GO:0009055">
    <property type="term" value="F:electron transfer activity"/>
    <property type="evidence" value="ECO:0007669"/>
    <property type="project" value="InterPro"/>
</dbReference>
<comment type="similarity">
    <text evidence="2">Belongs to the HupC/HyaC/HydC family.</text>
</comment>
<evidence type="ECO:0000256" key="2">
    <source>
        <dbReference type="ARBA" id="ARBA00008622"/>
    </source>
</evidence>
<sequence length="215" mass="24636">MKTMEVNRHSLFTRVVHWSIVITGIILGFTGLEIGGHYGIRFLGDNVTSTHVYVGLVFGVLWVMFTYYMLTKEWKWISLSRIIYSLKFLLAETRAWFGGPHIEDPRAYDPKKGEYVEKIVPTQVMVWWGYFVLAVIIGFTGLAMAFKDFFSWVFAIGDAIGPIFGAESGYAFVRAVHLLFMYLFATVMIVHIYAVIIFGVLKSMFTGKREEKIVE</sequence>
<feature type="transmembrane region" description="Helical" evidence="12">
    <location>
        <begin position="52"/>
        <end position="70"/>
    </location>
</feature>
<keyword evidence="8" id="KW-0249">Electron transport</keyword>
<feature type="transmembrane region" description="Helical" evidence="12">
    <location>
        <begin position="12"/>
        <end position="32"/>
    </location>
</feature>
<evidence type="ECO:0000256" key="4">
    <source>
        <dbReference type="ARBA" id="ARBA00022475"/>
    </source>
</evidence>
<evidence type="ECO:0000256" key="5">
    <source>
        <dbReference type="ARBA" id="ARBA00022617"/>
    </source>
</evidence>
<feature type="transmembrane region" description="Helical" evidence="12">
    <location>
        <begin position="125"/>
        <end position="145"/>
    </location>
</feature>
<keyword evidence="4" id="KW-1003">Cell membrane</keyword>
<evidence type="ECO:0000256" key="7">
    <source>
        <dbReference type="ARBA" id="ARBA00022723"/>
    </source>
</evidence>
<dbReference type="InterPro" id="IPR000516">
    <property type="entry name" value="Ni-dep_Hydgase_cyt-B"/>
</dbReference>
<evidence type="ECO:0000256" key="8">
    <source>
        <dbReference type="ARBA" id="ARBA00022982"/>
    </source>
</evidence>
<dbReference type="PRINTS" id="PR00161">
    <property type="entry name" value="NIHGNASECYTB"/>
</dbReference>
<evidence type="ECO:0000256" key="11">
    <source>
        <dbReference type="ARBA" id="ARBA00023136"/>
    </source>
</evidence>
<dbReference type="EMBL" id="CP005290">
    <property type="protein sequence ID" value="AGK62202.1"/>
    <property type="molecule type" value="Genomic_DNA"/>
</dbReference>
<evidence type="ECO:0000313" key="14">
    <source>
        <dbReference type="EMBL" id="AGK62202.1"/>
    </source>
</evidence>
<keyword evidence="5" id="KW-0349">Heme</keyword>
<reference evidence="14 15" key="1">
    <citation type="journal article" date="2013" name="Genome Announc.">
        <title>Complete Genome Sequence of the Thermophilic and Facultatively Chemolithoautotrophic Sulfate Reducer Archaeoglobus sulfaticallidus Strain PM70-1T.</title>
        <authorList>
            <person name="Stokke R."/>
            <person name="Hocking W.P."/>
            <person name="Steinsbu B.O."/>
            <person name="Steen I.H."/>
        </authorList>
    </citation>
    <scope>NUCLEOTIDE SEQUENCE [LARGE SCALE GENOMIC DNA]</scope>
    <source>
        <strain evidence="14">PM70-1</strain>
    </source>
</reference>
<dbReference type="Gene3D" id="1.20.950.20">
    <property type="entry name" value="Transmembrane di-heme cytochromes, Chain C"/>
    <property type="match status" value="1"/>
</dbReference>
<keyword evidence="15" id="KW-1185">Reference proteome</keyword>
<feature type="domain" description="Cytochrome b561 bacterial/Ni-hydrogenase" evidence="13">
    <location>
        <begin position="8"/>
        <end position="207"/>
    </location>
</feature>
<dbReference type="PANTHER" id="PTHR30485:SF0">
    <property type="entry name" value="NI_FE-HYDROGENASE 1 B-TYPE CYTOCHROME SUBUNIT-RELATED"/>
    <property type="match status" value="1"/>
</dbReference>
<dbReference type="InterPro" id="IPR051542">
    <property type="entry name" value="Hydrogenase_cytochrome"/>
</dbReference>
<dbReference type="KEGG" id="ast:Asulf_02249"/>
<dbReference type="InterPro" id="IPR016174">
    <property type="entry name" value="Di-haem_cyt_TM"/>
</dbReference>
<dbReference type="GO" id="GO:0005506">
    <property type="term" value="F:iron ion binding"/>
    <property type="evidence" value="ECO:0007669"/>
    <property type="project" value="InterPro"/>
</dbReference>
<protein>
    <recommendedName>
        <fullName evidence="13">Cytochrome b561 bacterial/Ni-hydrogenase domain-containing protein</fullName>
    </recommendedName>
</protein>
<keyword evidence="11 12" id="KW-0472">Membrane</keyword>
<evidence type="ECO:0000256" key="1">
    <source>
        <dbReference type="ARBA" id="ARBA00004651"/>
    </source>
</evidence>
<dbReference type="GeneID" id="15393881"/>
<proteinExistence type="inferred from homology"/>